<dbReference type="Pfam" id="PF03358">
    <property type="entry name" value="FMN_red"/>
    <property type="match status" value="1"/>
</dbReference>
<dbReference type="EMBL" id="VOGB01000003">
    <property type="protein sequence ID" value="MQM72093.1"/>
    <property type="molecule type" value="Genomic_DNA"/>
</dbReference>
<evidence type="ECO:0000313" key="5">
    <source>
        <dbReference type="Proteomes" id="UP000473648"/>
    </source>
</evidence>
<keyword evidence="1" id="KW-0285">Flavoprotein</keyword>
<name>A0A6L5GPS9_9FIRM</name>
<dbReference type="PANTHER" id="PTHR43278:SF2">
    <property type="entry name" value="IRON-SULFUR FLAVOPROTEIN"/>
    <property type="match status" value="1"/>
</dbReference>
<organism evidence="4 5">
    <name type="scientific">Candidatus Pseudoramibacter fermentans</name>
    <dbReference type="NCBI Taxonomy" id="2594427"/>
    <lineage>
        <taxon>Bacteria</taxon>
        <taxon>Bacillati</taxon>
        <taxon>Bacillota</taxon>
        <taxon>Clostridia</taxon>
        <taxon>Eubacteriales</taxon>
        <taxon>Eubacteriaceae</taxon>
        <taxon>Pseudoramibacter</taxon>
    </lineage>
</organism>
<dbReference type="AlphaFoldDB" id="A0A6L5GPS9"/>
<keyword evidence="2" id="KW-0288">FMN</keyword>
<dbReference type="SUPFAM" id="SSF52218">
    <property type="entry name" value="Flavoproteins"/>
    <property type="match status" value="1"/>
</dbReference>
<protein>
    <submittedName>
        <fullName evidence="4">Flavodoxin family protein</fullName>
    </submittedName>
</protein>
<gene>
    <name evidence="4" type="ORF">FRC53_01415</name>
</gene>
<dbReference type="InterPro" id="IPR029039">
    <property type="entry name" value="Flavoprotein-like_sf"/>
</dbReference>
<dbReference type="InterPro" id="IPR051796">
    <property type="entry name" value="ISF_SsuE-like"/>
</dbReference>
<dbReference type="InterPro" id="IPR005025">
    <property type="entry name" value="FMN_Rdtase-like_dom"/>
</dbReference>
<sequence length="224" mass="24553">MKVTVFNGSPAGPNSATQVIADAFLKGAASAGAETQTVYLRDCHIGHCRGCFACWFKTPGLCVQHDNMADLLELYNTSDIVCFGTPVYTWNMTAYLKNFVDRLTPLKCPTIQEDHGHFDLEDAQAKTQRFVVLANCGFPGEKNFEVLRAAMACCNPSLEIYRNCGRLLKMQKPDVQEKVNEWLKAVEAAGAEMASGQDVSAETQTALEMPLMAVPDYVKILGMG</sequence>
<feature type="domain" description="NADPH-dependent FMN reductase-like" evidence="3">
    <location>
        <begin position="1"/>
        <end position="104"/>
    </location>
</feature>
<dbReference type="GO" id="GO:0016491">
    <property type="term" value="F:oxidoreductase activity"/>
    <property type="evidence" value="ECO:0007669"/>
    <property type="project" value="InterPro"/>
</dbReference>
<proteinExistence type="predicted"/>
<keyword evidence="5" id="KW-1185">Reference proteome</keyword>
<dbReference type="Gene3D" id="3.40.50.360">
    <property type="match status" value="1"/>
</dbReference>
<evidence type="ECO:0000256" key="2">
    <source>
        <dbReference type="ARBA" id="ARBA00022643"/>
    </source>
</evidence>
<dbReference type="PANTHER" id="PTHR43278">
    <property type="entry name" value="NAD(P)H-DEPENDENT FMN-CONTAINING OXIDOREDUCTASE YWQN-RELATED"/>
    <property type="match status" value="1"/>
</dbReference>
<dbReference type="Proteomes" id="UP000473648">
    <property type="component" value="Unassembled WGS sequence"/>
</dbReference>
<evidence type="ECO:0000259" key="3">
    <source>
        <dbReference type="Pfam" id="PF03358"/>
    </source>
</evidence>
<comment type="caution">
    <text evidence="4">The sequence shown here is derived from an EMBL/GenBank/DDBJ whole genome shotgun (WGS) entry which is preliminary data.</text>
</comment>
<evidence type="ECO:0000313" key="4">
    <source>
        <dbReference type="EMBL" id="MQM72093.1"/>
    </source>
</evidence>
<reference evidence="4" key="1">
    <citation type="journal article" date="2020" name="Appl. Environ. Microbiol.">
        <title>Medium-Chain Fatty Acid Synthesis by 'Candidatus Weimeria bifida' gen. nov., sp. nov., and 'Candidatus Pseudoramibacter fermentans' sp. nov.</title>
        <authorList>
            <person name="Scarborough M.J."/>
            <person name="Myers K.S."/>
            <person name="Donohue T.J."/>
            <person name="Noguera D.R."/>
        </authorList>
    </citation>
    <scope>NUCLEOTIDE SEQUENCE</scope>
    <source>
        <strain evidence="4">EUB1.1</strain>
    </source>
</reference>
<accession>A0A6L5GPS9</accession>
<evidence type="ECO:0000256" key="1">
    <source>
        <dbReference type="ARBA" id="ARBA00022630"/>
    </source>
</evidence>